<dbReference type="InterPro" id="IPR023210">
    <property type="entry name" value="NADP_OxRdtase_dom"/>
</dbReference>
<dbReference type="EMBL" id="MYFO01000009">
    <property type="protein sequence ID" value="TFE88578.1"/>
    <property type="molecule type" value="Genomic_DNA"/>
</dbReference>
<keyword evidence="4" id="KW-1185">Reference proteome</keyword>
<evidence type="ECO:0000313" key="4">
    <source>
        <dbReference type="Proteomes" id="UP000298246"/>
    </source>
</evidence>
<protein>
    <submittedName>
        <fullName evidence="3">Aldo/keto reductase</fullName>
    </submittedName>
</protein>
<dbReference type="PANTHER" id="PTHR43364:SF4">
    <property type="entry name" value="NAD(P)-LINKED OXIDOREDUCTASE SUPERFAMILY PROTEIN"/>
    <property type="match status" value="1"/>
</dbReference>
<proteinExistence type="predicted"/>
<evidence type="ECO:0000259" key="2">
    <source>
        <dbReference type="Pfam" id="PF00248"/>
    </source>
</evidence>
<dbReference type="InterPro" id="IPR036812">
    <property type="entry name" value="NAD(P)_OxRdtase_dom_sf"/>
</dbReference>
<dbReference type="SUPFAM" id="SSF51430">
    <property type="entry name" value="NAD(P)-linked oxidoreductase"/>
    <property type="match status" value="1"/>
</dbReference>
<evidence type="ECO:0000256" key="1">
    <source>
        <dbReference type="ARBA" id="ARBA00023002"/>
    </source>
</evidence>
<feature type="domain" description="NADP-dependent oxidoreductase" evidence="2">
    <location>
        <begin position="17"/>
        <end position="323"/>
    </location>
</feature>
<keyword evidence="1" id="KW-0560">Oxidoreductase</keyword>
<dbReference type="AlphaFoldDB" id="A0A4Y8Q3J1"/>
<dbReference type="Proteomes" id="UP000298246">
    <property type="component" value="Unassembled WGS sequence"/>
</dbReference>
<gene>
    <name evidence="3" type="ORF">B5M42_08995</name>
</gene>
<organism evidence="3 4">
    <name type="scientific">Paenibacillus athensensis</name>
    <dbReference type="NCBI Taxonomy" id="1967502"/>
    <lineage>
        <taxon>Bacteria</taxon>
        <taxon>Bacillati</taxon>
        <taxon>Bacillota</taxon>
        <taxon>Bacilli</taxon>
        <taxon>Bacillales</taxon>
        <taxon>Paenibacillaceae</taxon>
        <taxon>Paenibacillus</taxon>
    </lineage>
</organism>
<name>A0A4Y8Q3J1_9BACL</name>
<evidence type="ECO:0000313" key="3">
    <source>
        <dbReference type="EMBL" id="TFE88578.1"/>
    </source>
</evidence>
<dbReference type="Pfam" id="PF00248">
    <property type="entry name" value="Aldo_ket_red"/>
    <property type="match status" value="1"/>
</dbReference>
<dbReference type="PANTHER" id="PTHR43364">
    <property type="entry name" value="NADH-SPECIFIC METHYLGLYOXAL REDUCTASE-RELATED"/>
    <property type="match status" value="1"/>
</dbReference>
<dbReference type="GO" id="GO:0005829">
    <property type="term" value="C:cytosol"/>
    <property type="evidence" value="ECO:0007669"/>
    <property type="project" value="TreeGrafter"/>
</dbReference>
<dbReference type="Gene3D" id="3.20.20.100">
    <property type="entry name" value="NADP-dependent oxidoreductase domain"/>
    <property type="match status" value="1"/>
</dbReference>
<dbReference type="RefSeq" id="WP_134751935.1">
    <property type="nucleotide sequence ID" value="NZ_MYFO02000002.1"/>
</dbReference>
<comment type="caution">
    <text evidence="3">The sequence shown here is derived from an EMBL/GenBank/DDBJ whole genome shotgun (WGS) entry which is preliminary data.</text>
</comment>
<accession>A0A4Y8Q3J1</accession>
<dbReference type="GO" id="GO:0016491">
    <property type="term" value="F:oxidoreductase activity"/>
    <property type="evidence" value="ECO:0007669"/>
    <property type="project" value="UniProtKB-KW"/>
</dbReference>
<dbReference type="FunFam" id="3.20.20.100:FF:000004">
    <property type="entry name" value="Oxidoreductase, aldo/keto reductase"/>
    <property type="match status" value="1"/>
</dbReference>
<reference evidence="3 4" key="1">
    <citation type="submission" date="2017-03" db="EMBL/GenBank/DDBJ databases">
        <title>Isolation of Levoglucosan Utilizing Bacteria.</title>
        <authorList>
            <person name="Arya A.S."/>
        </authorList>
    </citation>
    <scope>NUCLEOTIDE SEQUENCE [LARGE SCALE GENOMIC DNA]</scope>
    <source>
        <strain evidence="3 4">MEC069</strain>
    </source>
</reference>
<dbReference type="OrthoDB" id="9773828at2"/>
<sequence length="342" mass="36563">MAIGYRRLGRTGLKVSEISLGTMAFGRWIDERQSAAVLDAALEAGITLIDTADVYGSGMDRSNPLATGESEAILGKLLGSRREQLVLATKVHGRVGLGVNDAGQSRYHIARAVEASLKRLQTDYIDLYQVHRFDEETPLEETLRALDDLVRQGKVRYVGCSNYAAWQIAKAHGISARLGLHRFESVQPEYSLLARDIERELLPLAASEGVGVLVYSPLGRGLLTGKYSFGEAAPEGTRGAAGEQRLQALLEQERHFRIVEGLKPVAARKGLTLGQLALAWVLSQPAVTSAILGASRPQHVSEAAQIAGARLDSAELAELDAVVRAAEQPGVAASAPVAAARG</sequence>
<dbReference type="InterPro" id="IPR050523">
    <property type="entry name" value="AKR_Detox_Biosynth"/>
</dbReference>